<dbReference type="AlphaFoldDB" id="A0ABC8YZ44"/>
<keyword evidence="3" id="KW-1185">Reference proteome</keyword>
<reference evidence="2 3" key="2">
    <citation type="submission" date="2024-10" db="EMBL/GenBank/DDBJ databases">
        <authorList>
            <person name="Ryan C."/>
        </authorList>
    </citation>
    <scope>NUCLEOTIDE SEQUENCE [LARGE SCALE GENOMIC DNA]</scope>
</reference>
<feature type="region of interest" description="Disordered" evidence="1">
    <location>
        <begin position="139"/>
        <end position="163"/>
    </location>
</feature>
<evidence type="ECO:0000313" key="3">
    <source>
        <dbReference type="Proteomes" id="UP001497457"/>
    </source>
</evidence>
<name>A0ABC8YZ44_9POAL</name>
<sequence length="395" mass="41311">METGDGSCAKKTRLLSPPGYRVKQEVPPEEEVQEEARGGSVLMVVDAAAAARSEVVVRIDIDKDMLHCPLCTFPLKPPIFQVYSTTSFSNFYAASQIHLPDPISPTCSPPATLLRVAVSTSSASTRVDDASALLPGSQAWSRPSLAESASPPPHPSHGMEHDDPAAARAAWLRGLLPTAPMAYAVIADMDAIDSYLPHVNGRLGPPALIPLQMHEADLRDNGVAACEVGHLVCGGCLGQLRANQCHSCNGDGGGGAYTHCPAMDALFAKAMVPCPHQAYGCRASVAYCQAAAHVRAPGAAAAGPQFTCKMWATWGKAAATGKVETLLLEMEVPNAASAGGDAEEAAKFLPVPRDMLRGESREMLLSVRIDRALGLTGSCAAAAAMLHRATLKSGD</sequence>
<gene>
    <name evidence="2" type="ORF">URODEC1_LOCUS38784</name>
</gene>
<dbReference type="PANTHER" id="PTHR46632:SF18">
    <property type="entry name" value="OS01G0122200 PROTEIN"/>
    <property type="match status" value="1"/>
</dbReference>
<dbReference type="PANTHER" id="PTHR46632">
    <property type="entry name" value="E3 UBIQUITIN-PROTEIN LIGASE SINA-LIKE 4"/>
    <property type="match status" value="1"/>
</dbReference>
<organism evidence="2 3">
    <name type="scientific">Urochloa decumbens</name>
    <dbReference type="NCBI Taxonomy" id="240449"/>
    <lineage>
        <taxon>Eukaryota</taxon>
        <taxon>Viridiplantae</taxon>
        <taxon>Streptophyta</taxon>
        <taxon>Embryophyta</taxon>
        <taxon>Tracheophyta</taxon>
        <taxon>Spermatophyta</taxon>
        <taxon>Magnoliopsida</taxon>
        <taxon>Liliopsida</taxon>
        <taxon>Poales</taxon>
        <taxon>Poaceae</taxon>
        <taxon>PACMAD clade</taxon>
        <taxon>Panicoideae</taxon>
        <taxon>Panicodae</taxon>
        <taxon>Paniceae</taxon>
        <taxon>Melinidinae</taxon>
        <taxon>Urochloa</taxon>
    </lineage>
</organism>
<proteinExistence type="predicted"/>
<protein>
    <submittedName>
        <fullName evidence="2">Uncharacterized protein</fullName>
    </submittedName>
</protein>
<dbReference type="Proteomes" id="UP001497457">
    <property type="component" value="Chromosome 17b"/>
</dbReference>
<evidence type="ECO:0000256" key="1">
    <source>
        <dbReference type="SAM" id="MobiDB-lite"/>
    </source>
</evidence>
<evidence type="ECO:0000313" key="2">
    <source>
        <dbReference type="EMBL" id="CAL4951167.1"/>
    </source>
</evidence>
<dbReference type="EMBL" id="OZ075127">
    <property type="protein sequence ID" value="CAL4951167.1"/>
    <property type="molecule type" value="Genomic_DNA"/>
</dbReference>
<accession>A0ABC8YZ44</accession>
<dbReference type="InterPro" id="IPR044286">
    <property type="entry name" value="SINL_plant"/>
</dbReference>
<reference evidence="3" key="1">
    <citation type="submission" date="2024-06" db="EMBL/GenBank/DDBJ databases">
        <authorList>
            <person name="Ryan C."/>
        </authorList>
    </citation>
    <scope>NUCLEOTIDE SEQUENCE [LARGE SCALE GENOMIC DNA]</scope>
</reference>